<evidence type="ECO:0000313" key="9">
    <source>
        <dbReference type="Proteomes" id="UP000264820"/>
    </source>
</evidence>
<sequence length="137" mass="15533">MKMAATIKATGGVEDVNVTFEDQQKINKFARSTNRMTELKKEIESKKKSLQNLQDASDDLMMFDDDSLLIPYQIGDVFISHTQEETQEMLEDAKEALNQEVKGLDERVSAIQQLLSDLKVQLYAKFGNNINLEADES</sequence>
<organism evidence="8 9">
    <name type="scientific">Hippocampus comes</name>
    <name type="common">Tiger tail seahorse</name>
    <dbReference type="NCBI Taxonomy" id="109280"/>
    <lineage>
        <taxon>Eukaryota</taxon>
        <taxon>Metazoa</taxon>
        <taxon>Chordata</taxon>
        <taxon>Craniata</taxon>
        <taxon>Vertebrata</taxon>
        <taxon>Euteleostomi</taxon>
        <taxon>Actinopterygii</taxon>
        <taxon>Neopterygii</taxon>
        <taxon>Teleostei</taxon>
        <taxon>Neoteleostei</taxon>
        <taxon>Acanthomorphata</taxon>
        <taxon>Syngnathiaria</taxon>
        <taxon>Syngnathiformes</taxon>
        <taxon>Syngnathoidei</taxon>
        <taxon>Syngnathidae</taxon>
        <taxon>Hippocampus</taxon>
    </lineage>
</organism>
<comment type="subunit">
    <text evidence="4">Heterohexamer of two PFD-alpha type and four PFD-beta type subunits. Interacts with URI1; the interaction is phosphorylation-dependent and occurs in a growth-dependent manner.</text>
</comment>
<dbReference type="GO" id="GO:0016272">
    <property type="term" value="C:prefoldin complex"/>
    <property type="evidence" value="ECO:0007669"/>
    <property type="project" value="UniProtKB-UniRule"/>
</dbReference>
<dbReference type="GeneID" id="109513700"/>
<evidence type="ECO:0000256" key="1">
    <source>
        <dbReference type="ARBA" id="ARBA00008045"/>
    </source>
</evidence>
<dbReference type="KEGG" id="hcq:109513700"/>
<dbReference type="SUPFAM" id="SSF46579">
    <property type="entry name" value="Prefoldin"/>
    <property type="match status" value="1"/>
</dbReference>
<accession>A0A3Q2XP96</accession>
<evidence type="ECO:0000256" key="7">
    <source>
        <dbReference type="SAM" id="Coils"/>
    </source>
</evidence>
<dbReference type="InterPro" id="IPR009053">
    <property type="entry name" value="Prefoldin"/>
</dbReference>
<evidence type="ECO:0000256" key="3">
    <source>
        <dbReference type="ARBA" id="ARBA00024667"/>
    </source>
</evidence>
<dbReference type="PIRSF" id="PIRSF016477">
    <property type="entry name" value="Prefoldin_subunit_4"/>
    <property type="match status" value="1"/>
</dbReference>
<dbReference type="PANTHER" id="PTHR21100:SF9">
    <property type="entry name" value="PREFOLDIN SUBUNIT 4"/>
    <property type="match status" value="1"/>
</dbReference>
<keyword evidence="2 6" id="KW-0143">Chaperone</keyword>
<evidence type="ECO:0000256" key="5">
    <source>
        <dbReference type="ARBA" id="ARBA00067451"/>
    </source>
</evidence>
<evidence type="ECO:0000256" key="6">
    <source>
        <dbReference type="PIRNR" id="PIRNR016477"/>
    </source>
</evidence>
<comment type="similarity">
    <text evidence="1 6">Belongs to the prefoldin subunit beta family.</text>
</comment>
<keyword evidence="9" id="KW-1185">Reference proteome</keyword>
<comment type="function">
    <text evidence="3 6">Binds specifically to cytosolic chaperonin (c-CPN) and transfers target proteins to it. Binds to nascent polypeptide chain and promotes folding in an environment in which there are many competing pathways for nonnative proteins.</text>
</comment>
<dbReference type="FunFam" id="1.10.287.370:FF:000005">
    <property type="entry name" value="Prefoldin subunit 4"/>
    <property type="match status" value="1"/>
</dbReference>
<dbReference type="GO" id="GO:0005737">
    <property type="term" value="C:cytoplasm"/>
    <property type="evidence" value="ECO:0007669"/>
    <property type="project" value="UniProtKB-ARBA"/>
</dbReference>
<dbReference type="InterPro" id="IPR016661">
    <property type="entry name" value="PFDN4"/>
</dbReference>
<evidence type="ECO:0000313" key="8">
    <source>
        <dbReference type="Ensembl" id="ENSHCOP00000006550.1"/>
    </source>
</evidence>
<dbReference type="CDD" id="cd23165">
    <property type="entry name" value="Prefoldin_4"/>
    <property type="match status" value="1"/>
</dbReference>
<dbReference type="OrthoDB" id="10250441at2759"/>
<dbReference type="STRING" id="109280.ENSHCOP00000006550"/>
<dbReference type="GO" id="GO:0006457">
    <property type="term" value="P:protein folding"/>
    <property type="evidence" value="ECO:0007669"/>
    <property type="project" value="UniProtKB-UniRule"/>
</dbReference>
<dbReference type="GO" id="GO:0051082">
    <property type="term" value="F:unfolded protein binding"/>
    <property type="evidence" value="ECO:0007669"/>
    <property type="project" value="InterPro"/>
</dbReference>
<evidence type="ECO:0000256" key="2">
    <source>
        <dbReference type="ARBA" id="ARBA00023186"/>
    </source>
</evidence>
<protein>
    <recommendedName>
        <fullName evidence="5 6">Prefoldin subunit 4</fullName>
    </recommendedName>
</protein>
<proteinExistence type="inferred from homology"/>
<dbReference type="RefSeq" id="XP_019721862.1">
    <property type="nucleotide sequence ID" value="XM_019866303.1"/>
</dbReference>
<dbReference type="OMA" id="NARMDEF"/>
<reference evidence="8" key="2">
    <citation type="submission" date="2025-09" db="UniProtKB">
        <authorList>
            <consortium name="Ensembl"/>
        </authorList>
    </citation>
    <scope>IDENTIFICATION</scope>
</reference>
<dbReference type="Ensembl" id="ENSHCOT00000003482.1">
    <property type="protein sequence ID" value="ENSHCOP00000006550.1"/>
    <property type="gene ID" value="ENSHCOG00000008371.1"/>
</dbReference>
<dbReference type="Pfam" id="PF01920">
    <property type="entry name" value="Prefoldin_2"/>
    <property type="match status" value="1"/>
</dbReference>
<name>A0A3Q2XP96_HIPCM</name>
<dbReference type="InterPro" id="IPR002777">
    <property type="entry name" value="PFD_beta-like"/>
</dbReference>
<reference evidence="8" key="1">
    <citation type="submission" date="2025-08" db="UniProtKB">
        <authorList>
            <consortium name="Ensembl"/>
        </authorList>
    </citation>
    <scope>IDENTIFICATION</scope>
</reference>
<evidence type="ECO:0000256" key="4">
    <source>
        <dbReference type="ARBA" id="ARBA00062093"/>
    </source>
</evidence>
<dbReference type="PANTHER" id="PTHR21100">
    <property type="entry name" value="PREFOLDIN SUBUNIT 4"/>
    <property type="match status" value="1"/>
</dbReference>
<dbReference type="Gene3D" id="1.10.287.370">
    <property type="match status" value="1"/>
</dbReference>
<dbReference type="AlphaFoldDB" id="A0A3Q2XP96"/>
<dbReference type="GeneTree" id="ENSGT00390000006696"/>
<dbReference type="Proteomes" id="UP000264820">
    <property type="component" value="Unplaced"/>
</dbReference>
<dbReference type="CTD" id="5203"/>
<keyword evidence="7" id="KW-0175">Coiled coil</keyword>
<feature type="coiled-coil region" evidence="7">
    <location>
        <begin position="29"/>
        <end position="114"/>
    </location>
</feature>